<evidence type="ECO:0000256" key="5">
    <source>
        <dbReference type="ARBA" id="ARBA00038359"/>
    </source>
</evidence>
<evidence type="ECO:0000313" key="8">
    <source>
        <dbReference type="EMBL" id="PLB35332.1"/>
    </source>
</evidence>
<dbReference type="OrthoDB" id="2988756at2759"/>
<feature type="transmembrane region" description="Helical" evidence="6">
    <location>
        <begin position="199"/>
        <end position="219"/>
    </location>
</feature>
<dbReference type="AlphaFoldDB" id="A0A2I2F3W0"/>
<evidence type="ECO:0000256" key="4">
    <source>
        <dbReference type="ARBA" id="ARBA00023136"/>
    </source>
</evidence>
<evidence type="ECO:0000256" key="3">
    <source>
        <dbReference type="ARBA" id="ARBA00022989"/>
    </source>
</evidence>
<accession>A0A2I2F3W0</accession>
<feature type="domain" description="Rhodopsin" evidence="7">
    <location>
        <begin position="35"/>
        <end position="286"/>
    </location>
</feature>
<comment type="subcellular location">
    <subcellularLocation>
        <location evidence="1">Membrane</location>
        <topology evidence="1">Multi-pass membrane protein</topology>
    </subcellularLocation>
</comment>
<protein>
    <recommendedName>
        <fullName evidence="7">Rhodopsin domain-containing protein</fullName>
    </recommendedName>
</protein>
<dbReference type="STRING" id="41067.A0A2I2F3W0"/>
<dbReference type="InterPro" id="IPR052337">
    <property type="entry name" value="SAT4-like"/>
</dbReference>
<feature type="transmembrane region" description="Helical" evidence="6">
    <location>
        <begin position="231"/>
        <end position="250"/>
    </location>
</feature>
<feature type="transmembrane region" description="Helical" evidence="6">
    <location>
        <begin position="114"/>
        <end position="135"/>
    </location>
</feature>
<dbReference type="Pfam" id="PF20684">
    <property type="entry name" value="Fung_rhodopsin"/>
    <property type="match status" value="1"/>
</dbReference>
<feature type="transmembrane region" description="Helical" evidence="6">
    <location>
        <begin position="20"/>
        <end position="39"/>
    </location>
</feature>
<dbReference type="RefSeq" id="XP_024669344.1">
    <property type="nucleotide sequence ID" value="XM_024816824.1"/>
</dbReference>
<feature type="transmembrane region" description="Helical" evidence="6">
    <location>
        <begin position="147"/>
        <end position="168"/>
    </location>
</feature>
<dbReference type="PANTHER" id="PTHR33048">
    <property type="entry name" value="PTH11-LIKE INTEGRAL MEMBRANE PROTEIN (AFU_ORTHOLOGUE AFUA_5G11245)"/>
    <property type="match status" value="1"/>
</dbReference>
<reference evidence="8 9" key="1">
    <citation type="submission" date="2017-12" db="EMBL/GenBank/DDBJ databases">
        <authorList>
            <consortium name="DOE Joint Genome Institute"/>
            <person name="Haridas S."/>
            <person name="Kjaerbolling I."/>
            <person name="Vesth T.C."/>
            <person name="Frisvad J.C."/>
            <person name="Nybo J.L."/>
            <person name="Theobald S."/>
            <person name="Kuo A."/>
            <person name="Bowyer P."/>
            <person name="Matsuda Y."/>
            <person name="Mondo S."/>
            <person name="Lyhne E.K."/>
            <person name="Kogle M.E."/>
            <person name="Clum A."/>
            <person name="Lipzen A."/>
            <person name="Salamov A."/>
            <person name="Ngan C.Y."/>
            <person name="Daum C."/>
            <person name="Chiniquy J."/>
            <person name="Barry K."/>
            <person name="LaButti K."/>
            <person name="Simmons B.A."/>
            <person name="Magnuson J.K."/>
            <person name="Mortensen U.H."/>
            <person name="Larsen T.O."/>
            <person name="Grigoriev I.V."/>
            <person name="Baker S.E."/>
            <person name="Andersen M.R."/>
            <person name="Nordberg H.P."/>
            <person name="Cantor M.N."/>
            <person name="Hua S.X."/>
        </authorList>
    </citation>
    <scope>NUCLEOTIDE SEQUENCE [LARGE SCALE GENOMIC DNA]</scope>
    <source>
        <strain evidence="8 9">CBS 102.13</strain>
    </source>
</reference>
<dbReference type="Proteomes" id="UP000234585">
    <property type="component" value="Unassembled WGS sequence"/>
</dbReference>
<evidence type="ECO:0000259" key="7">
    <source>
        <dbReference type="Pfam" id="PF20684"/>
    </source>
</evidence>
<evidence type="ECO:0000256" key="6">
    <source>
        <dbReference type="SAM" id="Phobius"/>
    </source>
</evidence>
<proteinExistence type="inferred from homology"/>
<dbReference type="EMBL" id="KZ559164">
    <property type="protein sequence ID" value="PLB35332.1"/>
    <property type="molecule type" value="Genomic_DNA"/>
</dbReference>
<organism evidence="8 9">
    <name type="scientific">Aspergillus candidus</name>
    <dbReference type="NCBI Taxonomy" id="41067"/>
    <lineage>
        <taxon>Eukaryota</taxon>
        <taxon>Fungi</taxon>
        <taxon>Dikarya</taxon>
        <taxon>Ascomycota</taxon>
        <taxon>Pezizomycotina</taxon>
        <taxon>Eurotiomycetes</taxon>
        <taxon>Eurotiomycetidae</taxon>
        <taxon>Eurotiales</taxon>
        <taxon>Aspergillaceae</taxon>
        <taxon>Aspergillus</taxon>
        <taxon>Aspergillus subgen. Circumdati</taxon>
    </lineage>
</organism>
<dbReference type="InterPro" id="IPR049326">
    <property type="entry name" value="Rhodopsin_dom_fungi"/>
</dbReference>
<evidence type="ECO:0000256" key="1">
    <source>
        <dbReference type="ARBA" id="ARBA00004141"/>
    </source>
</evidence>
<comment type="similarity">
    <text evidence="5">Belongs to the SAT4 family.</text>
</comment>
<evidence type="ECO:0000256" key="2">
    <source>
        <dbReference type="ARBA" id="ARBA00022692"/>
    </source>
</evidence>
<evidence type="ECO:0000313" key="9">
    <source>
        <dbReference type="Proteomes" id="UP000234585"/>
    </source>
</evidence>
<dbReference type="PANTHER" id="PTHR33048:SF105">
    <property type="match status" value="1"/>
</dbReference>
<dbReference type="GeneID" id="36523984"/>
<keyword evidence="2 6" id="KW-0812">Transmembrane</keyword>
<keyword evidence="4 6" id="KW-0472">Membrane</keyword>
<sequence>MSTASASENAAEAAWHKSTVELWLLYTIGVTLTLLRTYARVRAGAIGHLRAEDFLVWAGIIFYTAQTALAYSVGNVARGLANNGLTDAQRSTLSYDSLEYQLRVIGSKIQVAGWTTYSVLIGLLKLSMLAFYIRLTEGLGYRYRGPVYVGFALVIGTMLISIITIFTACRPFHRYWQINPDPGNACQAAVSTPVVWASFASNVSTDIYLILIPIPMLWISRLKLLKKVTTTIVFGAGLFVLVCAILKSVFVLTDPVNGAQLAGEWGTRETFAAVVTTNLPMIFHFLRPLLSRLLGSVFGTTQKVCKSPNGFHKIGGGAGESSSQNPRGPGIMHPITANLTFSESGERIVENVKMDGFPESNLMVIGSERPSGGIVVSNQIGITYEDGDGRLGGHGRRRQEA</sequence>
<dbReference type="GO" id="GO:0016020">
    <property type="term" value="C:membrane"/>
    <property type="evidence" value="ECO:0007669"/>
    <property type="project" value="UniProtKB-SubCell"/>
</dbReference>
<gene>
    <name evidence="8" type="ORF">BDW47DRAFT_128265</name>
</gene>
<name>A0A2I2F3W0_ASPCN</name>
<feature type="transmembrane region" description="Helical" evidence="6">
    <location>
        <begin position="54"/>
        <end position="73"/>
    </location>
</feature>
<keyword evidence="9" id="KW-1185">Reference proteome</keyword>
<keyword evidence="3 6" id="KW-1133">Transmembrane helix</keyword>